<reference evidence="3 4" key="1">
    <citation type="submission" date="2023-06" db="EMBL/GenBank/DDBJ databases">
        <title>Influencing factors and mechanism of Cr(VI) reduction by facultative anaerobic Exiguobacterium sp. PY14.</title>
        <authorList>
            <person name="Zou L."/>
        </authorList>
    </citation>
    <scope>NUCLEOTIDE SEQUENCE [LARGE SCALE GENOMIC DNA]</scope>
    <source>
        <strain evidence="3 4">PY14</strain>
    </source>
</reference>
<name>A0ABT7MMY6_9BACL</name>
<feature type="signal peptide" evidence="2">
    <location>
        <begin position="1"/>
        <end position="20"/>
    </location>
</feature>
<gene>
    <name evidence="3" type="ORF">QR695_05925</name>
</gene>
<organism evidence="3 4">
    <name type="scientific">Exiguobacterium mexicanum</name>
    <dbReference type="NCBI Taxonomy" id="340146"/>
    <lineage>
        <taxon>Bacteria</taxon>
        <taxon>Bacillati</taxon>
        <taxon>Bacillota</taxon>
        <taxon>Bacilli</taxon>
        <taxon>Bacillales</taxon>
        <taxon>Bacillales Family XII. Incertae Sedis</taxon>
        <taxon>Exiguobacterium</taxon>
    </lineage>
</organism>
<feature type="transmembrane region" description="Helical" evidence="1">
    <location>
        <begin position="119"/>
        <end position="136"/>
    </location>
</feature>
<dbReference type="EMBL" id="JASWER010000003">
    <property type="protein sequence ID" value="MDL5376542.1"/>
    <property type="molecule type" value="Genomic_DNA"/>
</dbReference>
<feature type="chain" id="PRO_5045054714" evidence="2">
    <location>
        <begin position="21"/>
        <end position="142"/>
    </location>
</feature>
<keyword evidence="1" id="KW-1133">Transmembrane helix</keyword>
<evidence type="ECO:0000256" key="2">
    <source>
        <dbReference type="SAM" id="SignalP"/>
    </source>
</evidence>
<evidence type="ECO:0000313" key="4">
    <source>
        <dbReference type="Proteomes" id="UP001230807"/>
    </source>
</evidence>
<comment type="caution">
    <text evidence="3">The sequence shown here is derived from an EMBL/GenBank/DDBJ whole genome shotgun (WGS) entry which is preliminary data.</text>
</comment>
<keyword evidence="2" id="KW-0732">Signal</keyword>
<evidence type="ECO:0000313" key="3">
    <source>
        <dbReference type="EMBL" id="MDL5376542.1"/>
    </source>
</evidence>
<keyword evidence="4" id="KW-1185">Reference proteome</keyword>
<evidence type="ECO:0000256" key="1">
    <source>
        <dbReference type="SAM" id="Phobius"/>
    </source>
</evidence>
<keyword evidence="1" id="KW-0812">Transmembrane</keyword>
<protein>
    <submittedName>
        <fullName evidence="3">Uncharacterized protein</fullName>
    </submittedName>
</protein>
<accession>A0ABT7MMY6</accession>
<dbReference type="Proteomes" id="UP001230807">
    <property type="component" value="Unassembled WGS sequence"/>
</dbReference>
<sequence>MRRVIGLMLLLLSVSLSAQALSWAYAFVVLDGRVYEVMDVAVLEGDLGEVVGEVKTMADDMDGSYYGDASNMYPIGTTYREVNGEAMEDVLAVEDESGWKRAEYRHDAPFSMRDHLDKVAYGALAVGVFIFVAIRMKKRHEN</sequence>
<keyword evidence="1" id="KW-0472">Membrane</keyword>
<proteinExistence type="predicted"/>